<dbReference type="Pfam" id="PF00069">
    <property type="entry name" value="Pkinase"/>
    <property type="match status" value="1"/>
</dbReference>
<dbReference type="Gene3D" id="3.30.200.20">
    <property type="entry name" value="Phosphorylase Kinase, domain 1"/>
    <property type="match status" value="1"/>
</dbReference>
<feature type="compositionally biased region" description="Polar residues" evidence="8">
    <location>
        <begin position="527"/>
        <end position="539"/>
    </location>
</feature>
<feature type="compositionally biased region" description="Basic and acidic residues" evidence="8">
    <location>
        <begin position="419"/>
        <end position="447"/>
    </location>
</feature>
<feature type="domain" description="Protein kinase" evidence="9">
    <location>
        <begin position="580"/>
        <end position="721"/>
    </location>
</feature>
<organism evidence="10 11">
    <name type="scientific">Anisakis simplex</name>
    <name type="common">Herring worm</name>
    <dbReference type="NCBI Taxonomy" id="6269"/>
    <lineage>
        <taxon>Eukaryota</taxon>
        <taxon>Metazoa</taxon>
        <taxon>Ecdysozoa</taxon>
        <taxon>Nematoda</taxon>
        <taxon>Chromadorea</taxon>
        <taxon>Rhabditida</taxon>
        <taxon>Spirurina</taxon>
        <taxon>Ascaridomorpha</taxon>
        <taxon>Ascaridoidea</taxon>
        <taxon>Anisakidae</taxon>
        <taxon>Anisakis</taxon>
        <taxon>Anisakis simplex complex</taxon>
    </lineage>
</organism>
<feature type="region of interest" description="Disordered" evidence="8">
    <location>
        <begin position="308"/>
        <end position="335"/>
    </location>
</feature>
<dbReference type="SMART" id="SM00220">
    <property type="entry name" value="S_TKc"/>
    <property type="match status" value="1"/>
</dbReference>
<dbReference type="PANTHER" id="PTHR45646">
    <property type="entry name" value="SERINE/THREONINE-PROTEIN KINASE DOA-RELATED"/>
    <property type="match status" value="1"/>
</dbReference>
<evidence type="ECO:0000256" key="3">
    <source>
        <dbReference type="ARBA" id="ARBA00022741"/>
    </source>
</evidence>
<dbReference type="SUPFAM" id="SSF56112">
    <property type="entry name" value="Protein kinase-like (PK-like)"/>
    <property type="match status" value="1"/>
</dbReference>
<reference evidence="10 11" key="1">
    <citation type="submission" date="2018-11" db="EMBL/GenBank/DDBJ databases">
        <authorList>
            <consortium name="Pathogen Informatics"/>
        </authorList>
    </citation>
    <scope>NUCLEOTIDE SEQUENCE [LARGE SCALE GENOMIC DNA]</scope>
</reference>
<evidence type="ECO:0000313" key="10">
    <source>
        <dbReference type="EMBL" id="VDK53998.1"/>
    </source>
</evidence>
<feature type="region of interest" description="Disordered" evidence="8">
    <location>
        <begin position="84"/>
        <end position="130"/>
    </location>
</feature>
<keyword evidence="5 7" id="KW-0067">ATP-binding</keyword>
<name>A0A3P6SJK2_ANISI</name>
<feature type="binding site" evidence="7">
    <location>
        <position position="610"/>
    </location>
    <ligand>
        <name>ATP</name>
        <dbReference type="ChEBI" id="CHEBI:30616"/>
    </ligand>
</feature>
<feature type="compositionally biased region" description="Low complexity" evidence="8">
    <location>
        <begin position="84"/>
        <end position="108"/>
    </location>
</feature>
<evidence type="ECO:0000259" key="9">
    <source>
        <dbReference type="PROSITE" id="PS50011"/>
    </source>
</evidence>
<feature type="compositionally biased region" description="Polar residues" evidence="8">
    <location>
        <begin position="116"/>
        <end position="125"/>
    </location>
</feature>
<feature type="region of interest" description="Disordered" evidence="8">
    <location>
        <begin position="416"/>
        <end position="475"/>
    </location>
</feature>
<dbReference type="InterPro" id="IPR011009">
    <property type="entry name" value="Kinase-like_dom_sf"/>
</dbReference>
<sequence>MSSQPPYSETLSQILYQDPFFSQSSSSTCNQSTPQISSNSSSSNLSVSSILPILHSPVTRHYYSYRLPQHAVLAPAPIHHKSSLNSSVFPSPSSHSSSSTNHHSPTLHNHYHHSKNNYLNGTNQAEMPRKGFGSLRRMPIVVIPRKRKYKNYVSRRRNTQLLASLRRCVSDPVLYKSYNHWIGLSQAFSIEKEQQPEVTAELIKEPQVEKVELLRKGITSKPSIKLSHEVIKTPAINVIPDASGAVVKKKWGANSRYVDVNPKTDSQSELAISSALPNVVPIPSLVNSRNFEELSDTSASSLSANASAAASKSATKGRNLTTTKPKISLSNLNEDGGSSLIRRKVSNRARKDELSRKEFGDYANLAAFSKEYADKEAERSAEQKAKKTVTAVAAAFSSNDTNRELVTTAQPLSAAGVDSLKESAGHDQTEKRSKAAQEKDEKIRREQPLLVASQAHQHNTTAIAPPNSSRRVNKPPQLSQANLLATLQLPPSVSAKVDRIIASAEQRRQNERRSNAHQPSDRVANRQPGSSSKSRAINNTVTAAATPSSSVTASIPRIAIQDDRDGHLIYKDGDVIHGRYEIVRTLGEGTFGKVVQVKDNEEGTKEYALKIIKNVSKYREAARLEINVLKKLQEKDPRGAFLIIQLLDNFDYHGHMCLVFELLGLSVFDFMKANDYQAYPMDQARFIAYQLCYSVKFMHDHRLTHTDLKPENILFVSSDYR</sequence>
<feature type="region of interest" description="Disordered" evidence="8">
    <location>
        <begin position="506"/>
        <end position="548"/>
    </location>
</feature>
<dbReference type="GO" id="GO:0005634">
    <property type="term" value="C:nucleus"/>
    <property type="evidence" value="ECO:0007669"/>
    <property type="project" value="TreeGrafter"/>
</dbReference>
<dbReference type="Proteomes" id="UP000267096">
    <property type="component" value="Unassembled WGS sequence"/>
</dbReference>
<evidence type="ECO:0000256" key="7">
    <source>
        <dbReference type="PROSITE-ProRule" id="PRU10141"/>
    </source>
</evidence>
<keyword evidence="3 7" id="KW-0547">Nucleotide-binding</keyword>
<dbReference type="InterPro" id="IPR051175">
    <property type="entry name" value="CLK_kinases"/>
</dbReference>
<feature type="region of interest" description="Disordered" evidence="8">
    <location>
        <begin position="25"/>
        <end position="45"/>
    </location>
</feature>
<dbReference type="GO" id="GO:0043484">
    <property type="term" value="P:regulation of RNA splicing"/>
    <property type="evidence" value="ECO:0007669"/>
    <property type="project" value="TreeGrafter"/>
</dbReference>
<dbReference type="AlphaFoldDB" id="A0A3P6SJK2"/>
<evidence type="ECO:0000256" key="5">
    <source>
        <dbReference type="ARBA" id="ARBA00022840"/>
    </source>
</evidence>
<dbReference type="GO" id="GO:0005524">
    <property type="term" value="F:ATP binding"/>
    <property type="evidence" value="ECO:0007669"/>
    <property type="project" value="UniProtKB-UniRule"/>
</dbReference>
<evidence type="ECO:0000256" key="8">
    <source>
        <dbReference type="SAM" id="MobiDB-lite"/>
    </source>
</evidence>
<dbReference type="InterPro" id="IPR008271">
    <property type="entry name" value="Ser/Thr_kinase_AS"/>
</dbReference>
<keyword evidence="4" id="KW-0418">Kinase</keyword>
<feature type="compositionally biased region" description="Basic and acidic residues" evidence="8">
    <location>
        <begin position="506"/>
        <end position="524"/>
    </location>
</feature>
<feature type="compositionally biased region" description="Polar residues" evidence="8">
    <location>
        <begin position="454"/>
        <end position="475"/>
    </location>
</feature>
<dbReference type="PANTHER" id="PTHR45646:SF11">
    <property type="entry name" value="SERINE_THREONINE-PROTEIN KINASE DOA"/>
    <property type="match status" value="1"/>
</dbReference>
<evidence type="ECO:0000256" key="6">
    <source>
        <dbReference type="ARBA" id="ARBA00037966"/>
    </source>
</evidence>
<keyword evidence="1" id="KW-0723">Serine/threonine-protein kinase</keyword>
<comment type="similarity">
    <text evidence="6">Belongs to the protein kinase superfamily. CMGC Ser/Thr protein kinase family. Lammer subfamily.</text>
</comment>
<feature type="compositionally biased region" description="Polar residues" evidence="8">
    <location>
        <begin position="316"/>
        <end position="333"/>
    </location>
</feature>
<evidence type="ECO:0000256" key="2">
    <source>
        <dbReference type="ARBA" id="ARBA00022679"/>
    </source>
</evidence>
<dbReference type="PROSITE" id="PS00107">
    <property type="entry name" value="PROTEIN_KINASE_ATP"/>
    <property type="match status" value="1"/>
</dbReference>
<evidence type="ECO:0000256" key="1">
    <source>
        <dbReference type="ARBA" id="ARBA00022527"/>
    </source>
</evidence>
<dbReference type="InterPro" id="IPR000719">
    <property type="entry name" value="Prot_kinase_dom"/>
</dbReference>
<dbReference type="EMBL" id="UYRR01032065">
    <property type="protein sequence ID" value="VDK53998.1"/>
    <property type="molecule type" value="Genomic_DNA"/>
</dbReference>
<protein>
    <recommendedName>
        <fullName evidence="9">Protein kinase domain-containing protein</fullName>
    </recommendedName>
</protein>
<dbReference type="Gene3D" id="1.10.510.10">
    <property type="entry name" value="Transferase(Phosphotransferase) domain 1"/>
    <property type="match status" value="1"/>
</dbReference>
<gene>
    <name evidence="10" type="ORF">ASIM_LOCUS15031</name>
</gene>
<keyword evidence="11" id="KW-1185">Reference proteome</keyword>
<dbReference type="InterPro" id="IPR017441">
    <property type="entry name" value="Protein_kinase_ATP_BS"/>
</dbReference>
<dbReference type="PROSITE" id="PS50011">
    <property type="entry name" value="PROTEIN_KINASE_DOM"/>
    <property type="match status" value="1"/>
</dbReference>
<evidence type="ECO:0000256" key="4">
    <source>
        <dbReference type="ARBA" id="ARBA00022777"/>
    </source>
</evidence>
<dbReference type="GO" id="GO:0004674">
    <property type="term" value="F:protein serine/threonine kinase activity"/>
    <property type="evidence" value="ECO:0007669"/>
    <property type="project" value="UniProtKB-KW"/>
</dbReference>
<evidence type="ECO:0000313" key="11">
    <source>
        <dbReference type="Proteomes" id="UP000267096"/>
    </source>
</evidence>
<dbReference type="OrthoDB" id="283111at2759"/>
<dbReference type="PROSITE" id="PS00108">
    <property type="entry name" value="PROTEIN_KINASE_ST"/>
    <property type="match status" value="1"/>
</dbReference>
<accession>A0A3P6SJK2</accession>
<keyword evidence="2" id="KW-0808">Transferase</keyword>
<proteinExistence type="inferred from homology"/>